<evidence type="ECO:0000259" key="4">
    <source>
        <dbReference type="Pfam" id="PF24245"/>
    </source>
</evidence>
<sequence length="156" mass="18632">MNLNDQEMMSDDSEDEGGGESREEMVYRRKYQMLLERCEVLQQDNERLVHRIQQVYKYTRQVRKEKKFLINRLDNYGDNWRQGISQYFYESNVQHTKPNRKLKHHSHSGEKHPKKSPNTGGKRVLKDKSDSDIPPRKQMKESSSKSSKNSQGYNYM</sequence>
<name>A0AAN8XQT4_POLSC</name>
<dbReference type="PANTHER" id="PTHR35084:SF1">
    <property type="entry name" value="TCF3 FUSION PARTNER"/>
    <property type="match status" value="1"/>
</dbReference>
<feature type="region of interest" description="Disordered" evidence="3">
    <location>
        <begin position="91"/>
        <end position="156"/>
    </location>
</feature>
<organism evidence="5 6">
    <name type="scientific">Polyplax serrata</name>
    <name type="common">Common mouse louse</name>
    <dbReference type="NCBI Taxonomy" id="468196"/>
    <lineage>
        <taxon>Eukaryota</taxon>
        <taxon>Metazoa</taxon>
        <taxon>Ecdysozoa</taxon>
        <taxon>Arthropoda</taxon>
        <taxon>Hexapoda</taxon>
        <taxon>Insecta</taxon>
        <taxon>Pterygota</taxon>
        <taxon>Neoptera</taxon>
        <taxon>Paraneoptera</taxon>
        <taxon>Psocodea</taxon>
        <taxon>Troctomorpha</taxon>
        <taxon>Phthiraptera</taxon>
        <taxon>Anoplura</taxon>
        <taxon>Polyplacidae</taxon>
        <taxon>Polyplax</taxon>
    </lineage>
</organism>
<dbReference type="GO" id="GO:0031011">
    <property type="term" value="C:Ino80 complex"/>
    <property type="evidence" value="ECO:0007669"/>
    <property type="project" value="TreeGrafter"/>
</dbReference>
<evidence type="ECO:0000256" key="1">
    <source>
        <dbReference type="ARBA" id="ARBA00004123"/>
    </source>
</evidence>
<feature type="compositionally biased region" description="Basic and acidic residues" evidence="3">
    <location>
        <begin position="124"/>
        <end position="143"/>
    </location>
</feature>
<evidence type="ECO:0000256" key="2">
    <source>
        <dbReference type="ARBA" id="ARBA00023242"/>
    </source>
</evidence>
<feature type="compositionally biased region" description="Acidic residues" evidence="3">
    <location>
        <begin position="8"/>
        <end position="18"/>
    </location>
</feature>
<dbReference type="GO" id="GO:0043065">
    <property type="term" value="P:positive regulation of apoptotic process"/>
    <property type="evidence" value="ECO:0007669"/>
    <property type="project" value="TreeGrafter"/>
</dbReference>
<feature type="region of interest" description="Disordered" evidence="3">
    <location>
        <begin position="1"/>
        <end position="24"/>
    </location>
</feature>
<dbReference type="InterPro" id="IPR056513">
    <property type="entry name" value="INO80F"/>
</dbReference>
<feature type="compositionally biased region" description="Basic residues" evidence="3">
    <location>
        <begin position="97"/>
        <end position="106"/>
    </location>
</feature>
<proteinExistence type="predicted"/>
<feature type="domain" description="INO80 complex subunit F" evidence="4">
    <location>
        <begin position="27"/>
        <end position="73"/>
    </location>
</feature>
<gene>
    <name evidence="5" type="ORF">RUM43_004927</name>
</gene>
<comment type="caution">
    <text evidence="5">The sequence shown here is derived from an EMBL/GenBank/DDBJ whole genome shotgun (WGS) entry which is preliminary data.</text>
</comment>
<dbReference type="Pfam" id="PF24245">
    <property type="entry name" value="INO80F"/>
    <property type="match status" value="1"/>
</dbReference>
<dbReference type="InterPro" id="IPR033555">
    <property type="entry name" value="TFPT"/>
</dbReference>
<dbReference type="AlphaFoldDB" id="A0AAN8XQT4"/>
<dbReference type="PANTHER" id="PTHR35084">
    <property type="entry name" value="TCF3 FUSION PARTNER"/>
    <property type="match status" value="1"/>
</dbReference>
<dbReference type="GO" id="GO:0097190">
    <property type="term" value="P:apoptotic signaling pathway"/>
    <property type="evidence" value="ECO:0007669"/>
    <property type="project" value="TreeGrafter"/>
</dbReference>
<keyword evidence="2" id="KW-0539">Nucleus</keyword>
<protein>
    <recommendedName>
        <fullName evidence="4">INO80 complex subunit F domain-containing protein</fullName>
    </recommendedName>
</protein>
<dbReference type="EMBL" id="JAWJWE010000002">
    <property type="protein sequence ID" value="KAK6643422.1"/>
    <property type="molecule type" value="Genomic_DNA"/>
</dbReference>
<dbReference type="GO" id="GO:0003677">
    <property type="term" value="F:DNA binding"/>
    <property type="evidence" value="ECO:0007669"/>
    <property type="project" value="TreeGrafter"/>
</dbReference>
<reference evidence="5 6" key="1">
    <citation type="submission" date="2023-10" db="EMBL/GenBank/DDBJ databases">
        <title>Genomes of two closely related lineages of the louse Polyplax serrata with different host specificities.</title>
        <authorList>
            <person name="Martinu J."/>
            <person name="Tarabai H."/>
            <person name="Stefka J."/>
            <person name="Hypsa V."/>
        </authorList>
    </citation>
    <scope>NUCLEOTIDE SEQUENCE [LARGE SCALE GENOMIC DNA]</scope>
    <source>
        <strain evidence="5">HR10_N</strain>
    </source>
</reference>
<accession>A0AAN8XQT4</accession>
<evidence type="ECO:0000313" key="6">
    <source>
        <dbReference type="Proteomes" id="UP001372834"/>
    </source>
</evidence>
<evidence type="ECO:0000256" key="3">
    <source>
        <dbReference type="SAM" id="MobiDB-lite"/>
    </source>
</evidence>
<evidence type="ECO:0000313" key="5">
    <source>
        <dbReference type="EMBL" id="KAK6643422.1"/>
    </source>
</evidence>
<comment type="subcellular location">
    <subcellularLocation>
        <location evidence="1">Nucleus</location>
    </subcellularLocation>
</comment>
<dbReference type="Proteomes" id="UP001372834">
    <property type="component" value="Unassembled WGS sequence"/>
</dbReference>